<sequence length="272" mass="32007">MNVDDVIDRLTPQWRNVNKIDFKTLHISGHVILQAAYSLFKLADETFNDYVSLKLHKNATDADPSVNPNPNAWEFLQNIEYYQYGKYYNISEFRQRIITCAMEKTYEDGEERTFFIPTNDAFKTKEGGNHKIPRPAKIERYHIDRDSILQHIVEGWLVFPRYLRKSSTITRNYVTGYRAGYYTKVRIREVKYSDGSYYQNEICWERRSYIREYIQLNCVNSNSQKTLHQVFVSNGVIVFTDSAIGYNTDSINKMVSKKIFFINNSNSTLKVT</sequence>
<dbReference type="Gene3D" id="2.30.180.10">
    <property type="entry name" value="FAS1 domain"/>
    <property type="match status" value="1"/>
</dbReference>
<protein>
    <recommendedName>
        <fullName evidence="3">FAS1 domain-containing protein</fullName>
    </recommendedName>
</protein>
<dbReference type="Proteomes" id="UP000091820">
    <property type="component" value="Unassembled WGS sequence"/>
</dbReference>
<name>A0A1A9WMV0_9MUSC</name>
<dbReference type="AlphaFoldDB" id="A0A1A9WMV0"/>
<reference evidence="2" key="1">
    <citation type="submission" date="2014-03" db="EMBL/GenBank/DDBJ databases">
        <authorList>
            <person name="Aksoy S."/>
            <person name="Warren W."/>
            <person name="Wilson R.K."/>
        </authorList>
    </citation>
    <scope>NUCLEOTIDE SEQUENCE [LARGE SCALE GENOMIC DNA]</scope>
    <source>
        <strain evidence="2">IAEA</strain>
    </source>
</reference>
<dbReference type="InterPro" id="IPR036378">
    <property type="entry name" value="FAS1_dom_sf"/>
</dbReference>
<organism evidence="1 2">
    <name type="scientific">Glossina brevipalpis</name>
    <dbReference type="NCBI Taxonomy" id="37001"/>
    <lineage>
        <taxon>Eukaryota</taxon>
        <taxon>Metazoa</taxon>
        <taxon>Ecdysozoa</taxon>
        <taxon>Arthropoda</taxon>
        <taxon>Hexapoda</taxon>
        <taxon>Insecta</taxon>
        <taxon>Pterygota</taxon>
        <taxon>Neoptera</taxon>
        <taxon>Endopterygota</taxon>
        <taxon>Diptera</taxon>
        <taxon>Brachycera</taxon>
        <taxon>Muscomorpha</taxon>
        <taxon>Hippoboscoidea</taxon>
        <taxon>Glossinidae</taxon>
        <taxon>Glossina</taxon>
    </lineage>
</organism>
<reference evidence="1" key="2">
    <citation type="submission" date="2020-05" db="UniProtKB">
        <authorList>
            <consortium name="EnsemblMetazoa"/>
        </authorList>
    </citation>
    <scope>IDENTIFICATION</scope>
    <source>
        <strain evidence="1">IAEA</strain>
    </source>
</reference>
<proteinExistence type="predicted"/>
<accession>A0A1A9WMV0</accession>
<keyword evidence="2" id="KW-1185">Reference proteome</keyword>
<dbReference type="EnsemblMetazoa" id="GBRI025458-RA">
    <property type="protein sequence ID" value="GBRI025458-PA"/>
    <property type="gene ID" value="GBRI025458"/>
</dbReference>
<evidence type="ECO:0000313" key="1">
    <source>
        <dbReference type="EnsemblMetazoa" id="GBRI025458-PA"/>
    </source>
</evidence>
<dbReference type="VEuPathDB" id="VectorBase:GBRI025458"/>
<evidence type="ECO:0008006" key="3">
    <source>
        <dbReference type="Google" id="ProtNLM"/>
    </source>
</evidence>
<dbReference type="SUPFAM" id="SSF82153">
    <property type="entry name" value="FAS1 domain"/>
    <property type="match status" value="1"/>
</dbReference>
<evidence type="ECO:0000313" key="2">
    <source>
        <dbReference type="Proteomes" id="UP000091820"/>
    </source>
</evidence>